<evidence type="ECO:0000256" key="1">
    <source>
        <dbReference type="ARBA" id="ARBA00022737"/>
    </source>
</evidence>
<evidence type="ECO:0000256" key="4">
    <source>
        <dbReference type="SAM" id="MobiDB-lite"/>
    </source>
</evidence>
<evidence type="ECO:0000256" key="3">
    <source>
        <dbReference type="PROSITE-ProRule" id="PRU00339"/>
    </source>
</evidence>
<dbReference type="InterPro" id="IPR019734">
    <property type="entry name" value="TPR_rpt"/>
</dbReference>
<dbReference type="EMBL" id="SNRW01002074">
    <property type="protein sequence ID" value="KAA6394015.1"/>
    <property type="molecule type" value="Genomic_DNA"/>
</dbReference>
<keyword evidence="2 3" id="KW-0802">TPR repeat</keyword>
<dbReference type="PROSITE" id="PS50005">
    <property type="entry name" value="TPR"/>
    <property type="match status" value="1"/>
</dbReference>
<dbReference type="OrthoDB" id="381520at2759"/>
<accession>A0A5J4WI28</accession>
<organism evidence="5 6">
    <name type="scientific">Streblomastix strix</name>
    <dbReference type="NCBI Taxonomy" id="222440"/>
    <lineage>
        <taxon>Eukaryota</taxon>
        <taxon>Metamonada</taxon>
        <taxon>Preaxostyla</taxon>
        <taxon>Oxymonadida</taxon>
        <taxon>Streblomastigidae</taxon>
        <taxon>Streblomastix</taxon>
    </lineage>
</organism>
<proteinExistence type="predicted"/>
<dbReference type="InterPro" id="IPR011990">
    <property type="entry name" value="TPR-like_helical_dom_sf"/>
</dbReference>
<dbReference type="PANTHER" id="PTHR45641:SF19">
    <property type="entry name" value="NEPHROCYSTIN-3"/>
    <property type="match status" value="1"/>
</dbReference>
<reference evidence="5 6" key="1">
    <citation type="submission" date="2019-03" db="EMBL/GenBank/DDBJ databases">
        <title>Single cell metagenomics reveals metabolic interactions within the superorganism composed of flagellate Streblomastix strix and complex community of Bacteroidetes bacteria on its surface.</title>
        <authorList>
            <person name="Treitli S.C."/>
            <person name="Kolisko M."/>
            <person name="Husnik F."/>
            <person name="Keeling P."/>
            <person name="Hampl V."/>
        </authorList>
    </citation>
    <scope>NUCLEOTIDE SEQUENCE [LARGE SCALE GENOMIC DNA]</scope>
    <source>
        <strain evidence="5">ST1C</strain>
    </source>
</reference>
<evidence type="ECO:0000313" key="5">
    <source>
        <dbReference type="EMBL" id="KAA6394015.1"/>
    </source>
</evidence>
<evidence type="ECO:0000313" key="6">
    <source>
        <dbReference type="Proteomes" id="UP000324800"/>
    </source>
</evidence>
<dbReference type="AlphaFoldDB" id="A0A5J4WI28"/>
<keyword evidence="1" id="KW-0677">Repeat</keyword>
<protein>
    <submittedName>
        <fullName evidence="5">Putative tetratricopeptide repeat protein</fullName>
    </submittedName>
</protein>
<feature type="repeat" description="TPR" evidence="3">
    <location>
        <begin position="120"/>
        <end position="153"/>
    </location>
</feature>
<feature type="region of interest" description="Disordered" evidence="4">
    <location>
        <begin position="229"/>
        <end position="253"/>
    </location>
</feature>
<dbReference type="SUPFAM" id="SSF48452">
    <property type="entry name" value="TPR-like"/>
    <property type="match status" value="1"/>
</dbReference>
<dbReference type="SMART" id="SM00028">
    <property type="entry name" value="TPR"/>
    <property type="match status" value="2"/>
</dbReference>
<gene>
    <name evidence="5" type="ORF">EZS28_010456</name>
</gene>
<evidence type="ECO:0000256" key="2">
    <source>
        <dbReference type="ARBA" id="ARBA00022803"/>
    </source>
</evidence>
<dbReference type="Proteomes" id="UP000324800">
    <property type="component" value="Unassembled WGS sequence"/>
</dbReference>
<feature type="compositionally biased region" description="Basic residues" evidence="4">
    <location>
        <begin position="241"/>
        <end position="253"/>
    </location>
</feature>
<comment type="caution">
    <text evidence="5">The sequence shown here is derived from an EMBL/GenBank/DDBJ whole genome shotgun (WGS) entry which is preliminary data.</text>
</comment>
<name>A0A5J4WI28_9EUKA</name>
<dbReference type="Gene3D" id="1.25.40.10">
    <property type="entry name" value="Tetratricopeptide repeat domain"/>
    <property type="match status" value="1"/>
</dbReference>
<sequence length="253" mass="28387">MSKTLGAGALKKLEAVPSLIREVIVPPPAPTDEITRILVAAQTFYHDLVYDRALICLEDALDKWTALCKGAEPPIEVSLYFHCAIGEIQESIGKDDEALQAFKAAQCITAWLPEGHVDMAIPHSSAGRIYYHAQRYEEALQQFHKAKAVREELLGNEHVDTCAVYNNIGAVLLTQNTLKPCLELFSKALEVFQVQLGMEHPRTTIVRRNLDLAHKLLIDQPRALPKLPAKPLKVEWENPNTKKKKKKKAKKKK</sequence>
<dbReference type="PANTHER" id="PTHR45641">
    <property type="entry name" value="TETRATRICOPEPTIDE REPEAT PROTEIN (AFU_ORTHOLOGUE AFUA_6G03870)"/>
    <property type="match status" value="1"/>
</dbReference>
<dbReference type="Pfam" id="PF13424">
    <property type="entry name" value="TPR_12"/>
    <property type="match status" value="1"/>
</dbReference>